<reference evidence="2 3" key="2">
    <citation type="journal article" date="2012" name="Stand. Genomic Sci.">
        <title>Complete genome sequence of the orange-red pigmented, radioresistant Deinococcus proteolyticus type strain (MRP(T)).</title>
        <authorList>
            <person name="Copeland A."/>
            <person name="Zeytun A."/>
            <person name="Yassawong M."/>
            <person name="Nolan M."/>
            <person name="Lucas S."/>
            <person name="Hammon N."/>
            <person name="Deshpande S."/>
            <person name="Cheng J.F."/>
            <person name="Han C."/>
            <person name="Tapia R."/>
            <person name="Goodwin L.A."/>
            <person name="Pitluck S."/>
            <person name="Mavromatis K."/>
            <person name="Liolios K."/>
            <person name="Pagani I."/>
            <person name="Ivanova N."/>
            <person name="Mikhailova N."/>
            <person name="Pati A."/>
            <person name="Chen A."/>
            <person name="Palaniappan K."/>
            <person name="Land M."/>
            <person name="Hauser L."/>
            <person name="Jeffries C.D."/>
            <person name="Brambilla E.M."/>
            <person name="Rohde M."/>
            <person name="Sikorski J."/>
            <person name="Pukall R."/>
            <person name="Goker M."/>
            <person name="Detter J.C."/>
            <person name="Woyke T."/>
            <person name="Bristow J."/>
            <person name="Eisen J.A."/>
            <person name="Markowitz V."/>
            <person name="Hugenholtz P."/>
            <person name="Kyrpides N.C."/>
            <person name="Klenk H.P."/>
            <person name="Lapidus A."/>
        </authorList>
    </citation>
    <scope>NUCLEOTIDE SEQUENCE [LARGE SCALE GENOMIC DNA]</scope>
    <source>
        <strain evidence="3">ATCC 35074 / DSM 20540 / JCM 6276 / NBRC 101906 / NCIMB 13154 / VKM Ac-1939 / CCM 2703 / MRP</strain>
    </source>
</reference>
<name>F0RJI0_DEIPM</name>
<feature type="signal peptide" evidence="1">
    <location>
        <begin position="1"/>
        <end position="16"/>
    </location>
</feature>
<dbReference type="EMBL" id="CP002536">
    <property type="protein sequence ID" value="ADY25521.1"/>
    <property type="molecule type" value="Genomic_DNA"/>
</dbReference>
<dbReference type="Proteomes" id="UP000007718">
    <property type="component" value="Chromosome"/>
</dbReference>
<dbReference type="KEGG" id="dpt:Deipr_0351"/>
<keyword evidence="3" id="KW-1185">Reference proteome</keyword>
<gene>
    <name evidence="2" type="ordered locus">Deipr_0351</name>
</gene>
<accession>F0RJI0</accession>
<dbReference type="STRING" id="693977.Deipr_0351"/>
<protein>
    <submittedName>
        <fullName evidence="2">Uncharacterized protein</fullName>
    </submittedName>
</protein>
<evidence type="ECO:0000256" key="1">
    <source>
        <dbReference type="SAM" id="SignalP"/>
    </source>
</evidence>
<feature type="chain" id="PRO_5003259456" evidence="1">
    <location>
        <begin position="17"/>
        <end position="168"/>
    </location>
</feature>
<proteinExistence type="predicted"/>
<dbReference type="RefSeq" id="WP_013614130.1">
    <property type="nucleotide sequence ID" value="NC_015161.1"/>
</dbReference>
<organism evidence="2 3">
    <name type="scientific">Deinococcus proteolyticus (strain ATCC 35074 / DSM 20540 / JCM 6276 / NBRC 101906 / NCIMB 13154 / VKM Ac-1939 / CCM 2703 / MRP)</name>
    <dbReference type="NCBI Taxonomy" id="693977"/>
    <lineage>
        <taxon>Bacteria</taxon>
        <taxon>Thermotogati</taxon>
        <taxon>Deinococcota</taxon>
        <taxon>Deinococci</taxon>
        <taxon>Deinococcales</taxon>
        <taxon>Deinococcaceae</taxon>
        <taxon>Deinococcus</taxon>
    </lineage>
</organism>
<dbReference type="AlphaFoldDB" id="F0RJI0"/>
<evidence type="ECO:0000313" key="3">
    <source>
        <dbReference type="Proteomes" id="UP000007718"/>
    </source>
</evidence>
<dbReference type="HOGENOM" id="CLU_1583798_0_0_0"/>
<sequence length="168" mass="17145">MTLPRLLPLLLLPALAGGGNVPLPPVSLPSVSLTTPVPLTASGVRVFQNGVLFPAPVSRQLKNFELRGTAALNAPAAAPTVFDVLLTRDLPADCMPYAGYSACLSGGQSIGTVSFAAGAAQAPVLLRGDLLNTLAYEGAGHIGLQVRGGQLPAGTTLTLSDLQARAYF</sequence>
<reference evidence="3" key="1">
    <citation type="submission" date="2011-02" db="EMBL/GenBank/DDBJ databases">
        <title>The complete sequence of chromosome of Deinococcus proteolyticus DSM 20540.</title>
        <authorList>
            <consortium name="US DOE Joint Genome Institute (JGI-PGF)"/>
            <person name="Lucas S."/>
            <person name="Copeland A."/>
            <person name="Lapidus A."/>
            <person name="Bruce D."/>
            <person name="Goodwin L."/>
            <person name="Pitluck S."/>
            <person name="Kyrpides N."/>
            <person name="Mavromatis K."/>
            <person name="Pagani I."/>
            <person name="Ivanova N."/>
            <person name="Ovchinnikova G."/>
            <person name="Zeytun A."/>
            <person name="Detter J.C."/>
            <person name="Han C."/>
            <person name="Land M."/>
            <person name="Hauser L."/>
            <person name="Markowitz V."/>
            <person name="Cheng J.-F."/>
            <person name="Hugenholtz P."/>
            <person name="Woyke T."/>
            <person name="Wu D."/>
            <person name="Pukall R."/>
            <person name="Steenblock K."/>
            <person name="Brambilla E."/>
            <person name="Klenk H.-P."/>
            <person name="Eisen J.A."/>
        </authorList>
    </citation>
    <scope>NUCLEOTIDE SEQUENCE [LARGE SCALE GENOMIC DNA]</scope>
    <source>
        <strain evidence="3">ATCC 35074 / DSM 20540 / JCM 6276 / NBRC 101906 / NCIMB 13154 / VKM Ac-1939 / CCM 2703 / MRP</strain>
    </source>
</reference>
<evidence type="ECO:0000313" key="2">
    <source>
        <dbReference type="EMBL" id="ADY25521.1"/>
    </source>
</evidence>
<dbReference type="OrthoDB" id="9879895at2"/>
<keyword evidence="1" id="KW-0732">Signal</keyword>